<dbReference type="PANTHER" id="PTHR38123">
    <property type="entry name" value="CELL WALL SERINE-THREONINE-RICH GALACTOMANNOPROTEIN MP1 (AFU_ORTHOLOGUE AFUA_4G03240)"/>
    <property type="match status" value="1"/>
</dbReference>
<dbReference type="OrthoDB" id="3485059at2759"/>
<dbReference type="EMBL" id="MU155476">
    <property type="protein sequence ID" value="KAF9473026.1"/>
    <property type="molecule type" value="Genomic_DNA"/>
</dbReference>
<evidence type="ECO:0000313" key="3">
    <source>
        <dbReference type="Proteomes" id="UP000807469"/>
    </source>
</evidence>
<name>A0A9P5YS99_9AGAR</name>
<evidence type="ECO:0000256" key="1">
    <source>
        <dbReference type="SAM" id="SignalP"/>
    </source>
</evidence>
<dbReference type="Gene3D" id="1.20.1280.140">
    <property type="match status" value="1"/>
</dbReference>
<proteinExistence type="predicted"/>
<dbReference type="Pfam" id="PF12296">
    <property type="entry name" value="HsbA"/>
    <property type="match status" value="1"/>
</dbReference>
<dbReference type="GO" id="GO:0005576">
    <property type="term" value="C:extracellular region"/>
    <property type="evidence" value="ECO:0007669"/>
    <property type="project" value="TreeGrafter"/>
</dbReference>
<comment type="caution">
    <text evidence="2">The sequence shown here is derived from an EMBL/GenBank/DDBJ whole genome shotgun (WGS) entry which is preliminary data.</text>
</comment>
<dbReference type="PANTHER" id="PTHR38123:SF1">
    <property type="entry name" value="HYDROPHOBIC SURFACE BINDING PROTEIN"/>
    <property type="match status" value="1"/>
</dbReference>
<feature type="signal peptide" evidence="1">
    <location>
        <begin position="1"/>
        <end position="20"/>
    </location>
</feature>
<organism evidence="2 3">
    <name type="scientific">Pholiota conissans</name>
    <dbReference type="NCBI Taxonomy" id="109636"/>
    <lineage>
        <taxon>Eukaryota</taxon>
        <taxon>Fungi</taxon>
        <taxon>Dikarya</taxon>
        <taxon>Basidiomycota</taxon>
        <taxon>Agaricomycotina</taxon>
        <taxon>Agaricomycetes</taxon>
        <taxon>Agaricomycetidae</taxon>
        <taxon>Agaricales</taxon>
        <taxon>Agaricineae</taxon>
        <taxon>Strophariaceae</taxon>
        <taxon>Pholiota</taxon>
    </lineage>
</organism>
<feature type="chain" id="PRO_5040505308" evidence="1">
    <location>
        <begin position="21"/>
        <end position="178"/>
    </location>
</feature>
<gene>
    <name evidence="2" type="ORF">BDN70DRAFT_886261</name>
</gene>
<sequence length="178" mass="18054">MVYIIKSFLTILSFSAAALATVVKIEADITTLSTAVTSLDKSINAYPNTGGTVAGALVIHTEAQGLINDLGTATTDIQATSGLLSLSDGKTILSSVQAIQPVILDALTVLVKKKAALQALPLGGVPAIVLADLKSLNTTAVKFADSLLKICPSALLPQATSIRDSVAVGFSGAIAGYS</sequence>
<evidence type="ECO:0000313" key="2">
    <source>
        <dbReference type="EMBL" id="KAF9473026.1"/>
    </source>
</evidence>
<protein>
    <submittedName>
        <fullName evidence="2">Hydrophobic surface binding protein</fullName>
    </submittedName>
</protein>
<accession>A0A9P5YS99</accession>
<keyword evidence="3" id="KW-1185">Reference proteome</keyword>
<dbReference type="InterPro" id="IPR021054">
    <property type="entry name" value="Cell_wall_mannoprotein_1"/>
</dbReference>
<reference evidence="2" key="1">
    <citation type="submission" date="2020-11" db="EMBL/GenBank/DDBJ databases">
        <authorList>
            <consortium name="DOE Joint Genome Institute"/>
            <person name="Ahrendt S."/>
            <person name="Riley R."/>
            <person name="Andreopoulos W."/>
            <person name="Labutti K."/>
            <person name="Pangilinan J."/>
            <person name="Ruiz-Duenas F.J."/>
            <person name="Barrasa J.M."/>
            <person name="Sanchez-Garcia M."/>
            <person name="Camarero S."/>
            <person name="Miyauchi S."/>
            <person name="Serrano A."/>
            <person name="Linde D."/>
            <person name="Babiker R."/>
            <person name="Drula E."/>
            <person name="Ayuso-Fernandez I."/>
            <person name="Pacheco R."/>
            <person name="Padilla G."/>
            <person name="Ferreira P."/>
            <person name="Barriuso J."/>
            <person name="Kellner H."/>
            <person name="Castanera R."/>
            <person name="Alfaro M."/>
            <person name="Ramirez L."/>
            <person name="Pisabarro A.G."/>
            <person name="Kuo A."/>
            <person name="Tritt A."/>
            <person name="Lipzen A."/>
            <person name="He G."/>
            <person name="Yan M."/>
            <person name="Ng V."/>
            <person name="Cullen D."/>
            <person name="Martin F."/>
            <person name="Rosso M.-N."/>
            <person name="Henrissat B."/>
            <person name="Hibbett D."/>
            <person name="Martinez A.T."/>
            <person name="Grigoriev I.V."/>
        </authorList>
    </citation>
    <scope>NUCLEOTIDE SEQUENCE</scope>
    <source>
        <strain evidence="2">CIRM-BRFM 674</strain>
    </source>
</reference>
<dbReference type="Proteomes" id="UP000807469">
    <property type="component" value="Unassembled WGS sequence"/>
</dbReference>
<keyword evidence="1" id="KW-0732">Signal</keyword>
<dbReference type="AlphaFoldDB" id="A0A9P5YS99"/>